<gene>
    <name evidence="1" type="ORF">EJ065_6065</name>
</gene>
<dbReference type="AlphaFoldDB" id="A0A410S095"/>
<sequence length="84" mass="9314">MVEGPIALLHQHGPRLGSLTNDALSAVSPRQLLFKNGHNDSTANTLVCLPRGRRCVLILVRFVLGEAGVPWDWEYGDMAFWDGR</sequence>
<dbReference type="EMBL" id="CP034669">
    <property type="protein sequence ID" value="QAT87594.1"/>
    <property type="molecule type" value="Genomic_DNA"/>
</dbReference>
<accession>A0A410S095</accession>
<organism evidence="1 2">
    <name type="scientific">Corallococcus coralloides</name>
    <name type="common">Myxococcus coralloides</name>
    <dbReference type="NCBI Taxonomy" id="184914"/>
    <lineage>
        <taxon>Bacteria</taxon>
        <taxon>Pseudomonadati</taxon>
        <taxon>Myxococcota</taxon>
        <taxon>Myxococcia</taxon>
        <taxon>Myxococcales</taxon>
        <taxon>Cystobacterineae</taxon>
        <taxon>Myxococcaceae</taxon>
        <taxon>Corallococcus</taxon>
    </lineage>
</organism>
<dbReference type="Proteomes" id="UP000288758">
    <property type="component" value="Chromosome"/>
</dbReference>
<protein>
    <submittedName>
        <fullName evidence="1">Beta-lactamase</fullName>
    </submittedName>
</protein>
<name>A0A410S095_CORCK</name>
<evidence type="ECO:0000313" key="2">
    <source>
        <dbReference type="Proteomes" id="UP000288758"/>
    </source>
</evidence>
<proteinExistence type="predicted"/>
<reference evidence="1 2" key="1">
    <citation type="submission" date="2018-12" db="EMBL/GenBank/DDBJ databases">
        <title>Complete Genome Sequence of the Corallopyronin A producing Myxobacterium Corallococcus coralloides B035.</title>
        <authorList>
            <person name="Bouhired S.M."/>
            <person name="Rupp O."/>
            <person name="Blom J."/>
            <person name="Schaeberle T.F."/>
            <person name="Kehraus S."/>
            <person name="Schiefer A."/>
            <person name="Pfarr K."/>
            <person name="Goesmann A."/>
            <person name="Hoerauf A."/>
            <person name="Koenig G.M."/>
        </authorList>
    </citation>
    <scope>NUCLEOTIDE SEQUENCE [LARGE SCALE GENOMIC DNA]</scope>
    <source>
        <strain evidence="1 2">B035</strain>
    </source>
</reference>
<evidence type="ECO:0000313" key="1">
    <source>
        <dbReference type="EMBL" id="QAT87594.1"/>
    </source>
</evidence>